<dbReference type="GO" id="GO:0051539">
    <property type="term" value="F:4 iron, 4 sulfur cluster binding"/>
    <property type="evidence" value="ECO:0007669"/>
    <property type="project" value="UniProtKB-UniRule"/>
</dbReference>
<dbReference type="FunFam" id="3.40.50.11860:FF:000002">
    <property type="entry name" value="2-(3-amino-3-carboxypropyl)histidine synthase subunit 1"/>
    <property type="match status" value="1"/>
</dbReference>
<evidence type="ECO:0000256" key="5">
    <source>
        <dbReference type="ARBA" id="ARBA00022679"/>
    </source>
</evidence>
<evidence type="ECO:0000256" key="6">
    <source>
        <dbReference type="ARBA" id="ARBA00022691"/>
    </source>
</evidence>
<keyword evidence="9" id="KW-0411">Iron-sulfur</keyword>
<dbReference type="Gene3D" id="3.40.50.11840">
    <property type="entry name" value="Diphthamide synthesis DPH1/DPH2 domain 1"/>
    <property type="match status" value="1"/>
</dbReference>
<evidence type="ECO:0000256" key="3">
    <source>
        <dbReference type="ARBA" id="ARBA00012221"/>
    </source>
</evidence>
<dbReference type="FunFam" id="3.40.50.11840:FF:000001">
    <property type="entry name" value="2-(3-amino-3-carboxypropyl)histidine synthase subunit 1"/>
    <property type="match status" value="1"/>
</dbReference>
<keyword evidence="6 12" id="KW-0949">S-adenosyl-L-methionine</keyword>
<evidence type="ECO:0000256" key="8">
    <source>
        <dbReference type="ARBA" id="ARBA00023004"/>
    </source>
</evidence>
<protein>
    <recommendedName>
        <fullName evidence="4 12">2-(3-amino-3-carboxypropyl)histidine synthase subunit 1</fullName>
        <ecNumber evidence="3 12">2.5.1.108</ecNumber>
    </recommendedName>
</protein>
<comment type="pathway">
    <text evidence="1 12">Protein modification; peptidyl-diphthamide biosynthesis.</text>
</comment>
<keyword evidence="8" id="KW-0408">Iron</keyword>
<evidence type="ECO:0000256" key="4">
    <source>
        <dbReference type="ARBA" id="ARBA00021915"/>
    </source>
</evidence>
<dbReference type="AlphaFoldDB" id="A0A9P0QQ08"/>
<evidence type="ECO:0000256" key="13">
    <source>
        <dbReference type="SAM" id="MobiDB-lite"/>
    </source>
</evidence>
<comment type="catalytic activity">
    <reaction evidence="11 12">
        <text>L-histidyl-[translation elongation factor 2] + S-adenosyl-L-methionine = 2-[(3S)-amino-3-carboxypropyl]-L-histidyl-[translation elongation factor 2] + S-methyl-5'-thioadenosine + H(+)</text>
        <dbReference type="Rhea" id="RHEA:36783"/>
        <dbReference type="Rhea" id="RHEA-COMP:9748"/>
        <dbReference type="Rhea" id="RHEA-COMP:9749"/>
        <dbReference type="ChEBI" id="CHEBI:15378"/>
        <dbReference type="ChEBI" id="CHEBI:17509"/>
        <dbReference type="ChEBI" id="CHEBI:29979"/>
        <dbReference type="ChEBI" id="CHEBI:59789"/>
        <dbReference type="ChEBI" id="CHEBI:73995"/>
        <dbReference type="EC" id="2.5.1.108"/>
    </reaction>
</comment>
<reference evidence="14" key="1">
    <citation type="submission" date="2022-03" db="EMBL/GenBank/DDBJ databases">
        <authorList>
            <person name="Legras J.-L."/>
            <person name="Devillers H."/>
            <person name="Grondin C."/>
        </authorList>
    </citation>
    <scope>NUCLEOTIDE SEQUENCE</scope>
    <source>
        <strain evidence="14">CLIB 1423</strain>
    </source>
</reference>
<dbReference type="PANTHER" id="PTHR10762:SF1">
    <property type="entry name" value="2-(3-AMINO-3-CARBOXYPROPYL)HISTIDINE SYNTHASE SUBUNIT 1"/>
    <property type="match status" value="1"/>
</dbReference>
<dbReference type="FunFam" id="3.40.50.11850:FF:000001">
    <property type="entry name" value="2-(3-amino-3-carboxypropyl)histidine synthase subunit 1"/>
    <property type="match status" value="1"/>
</dbReference>
<evidence type="ECO:0000256" key="2">
    <source>
        <dbReference type="ARBA" id="ARBA00010173"/>
    </source>
</evidence>
<feature type="region of interest" description="Disordered" evidence="13">
    <location>
        <begin position="19"/>
        <end position="46"/>
    </location>
</feature>
<proteinExistence type="inferred from homology"/>
<comment type="function">
    <text evidence="12">Catalyzes the first step of diphthamide biosynthesis, a post-translational modification of histidine which occurs in elongation factor 2.</text>
</comment>
<dbReference type="EC" id="2.5.1.108" evidence="3 12"/>
<comment type="caution">
    <text evidence="14">The sequence shown here is derived from an EMBL/GenBank/DDBJ whole genome shotgun (WGS) entry which is preliminary data.</text>
</comment>
<sequence length="429" mass="48482">MGTAEPIKALEPTAVVDENAAPKAKPRRKFIGKPSTQTSDGRSAGALTKTNTRHVRRIMNQIPDSILNDKDLNNAIRLLPSNYNFEIQKTVWNIQKSQAKRVALQMPEGLLIYSLIISDILEQFCSVEIVVMGDVSYGACCIDDFTARSLDCDFIVHYAHSCLVPIDITEIKVLYVFVTINIDEDHLLKTIKRNFPVGARLAVFGTIQFNPTIHSIKAKLEHDTEHPVFLTPPQIMPLSKGEVLGCTSARLDKEEFSGMIYVGDGRFHLESSMIHNPDIPAYRYDPYSRKFTREYYDQKEMINVRQDAMQTAVKAKKIGLILGALGRQGNNATLDTLELKLKENGKQVVKIILSEIFPQKLSMFDDIDAFVQVACPRLSIDWGYAFSKPLLTPYEAMVMLDNDKMWDEGYYPMDYYGKDGYGRGKVPQH</sequence>
<dbReference type="PANTHER" id="PTHR10762">
    <property type="entry name" value="DIPHTHAMIDE BIOSYNTHESIS PROTEIN"/>
    <property type="match status" value="1"/>
</dbReference>
<evidence type="ECO:0000313" key="14">
    <source>
        <dbReference type="EMBL" id="CAH2352786.1"/>
    </source>
</evidence>
<evidence type="ECO:0000256" key="9">
    <source>
        <dbReference type="ARBA" id="ARBA00023014"/>
    </source>
</evidence>
<dbReference type="SFLD" id="SFLDG01121">
    <property type="entry name" value="Diphthamide_biosynthesis"/>
    <property type="match status" value="1"/>
</dbReference>
<evidence type="ECO:0000256" key="11">
    <source>
        <dbReference type="ARBA" id="ARBA00048403"/>
    </source>
</evidence>
<name>A0A9P0QQ08_9ASCO</name>
<keyword evidence="5 12" id="KW-0808">Transferase</keyword>
<keyword evidence="12" id="KW-0004">4Fe-4S</keyword>
<dbReference type="InterPro" id="IPR016435">
    <property type="entry name" value="DPH1/DPH2"/>
</dbReference>
<dbReference type="Proteomes" id="UP000837801">
    <property type="component" value="Unassembled WGS sequence"/>
</dbReference>
<dbReference type="Gene3D" id="3.40.50.11850">
    <property type="entry name" value="Diphthamide synthesis DPH1/DPH2 domain 2"/>
    <property type="match status" value="1"/>
</dbReference>
<dbReference type="GO" id="GO:0017183">
    <property type="term" value="P:protein histidyl modification to diphthamide"/>
    <property type="evidence" value="ECO:0007669"/>
    <property type="project" value="UniProtKB-UniRule"/>
</dbReference>
<evidence type="ECO:0000256" key="12">
    <source>
        <dbReference type="PIRNR" id="PIRNR004967"/>
    </source>
</evidence>
<dbReference type="Pfam" id="PF01866">
    <property type="entry name" value="Diphthamide_syn"/>
    <property type="match status" value="1"/>
</dbReference>
<dbReference type="GO" id="GO:0046872">
    <property type="term" value="F:metal ion binding"/>
    <property type="evidence" value="ECO:0007669"/>
    <property type="project" value="UniProtKB-KW"/>
</dbReference>
<evidence type="ECO:0000256" key="7">
    <source>
        <dbReference type="ARBA" id="ARBA00022723"/>
    </source>
</evidence>
<gene>
    <name evidence="14" type="primary">DPH1</name>
    <name evidence="14" type="ORF">CLIB1423_08S01046</name>
</gene>
<keyword evidence="7" id="KW-0479">Metal-binding</keyword>
<dbReference type="Gene3D" id="3.40.50.11860">
    <property type="entry name" value="Diphthamide synthesis DPH1/DPH2 domain 3"/>
    <property type="match status" value="1"/>
</dbReference>
<dbReference type="InterPro" id="IPR042264">
    <property type="entry name" value="DPH1/DPH2_2"/>
</dbReference>
<dbReference type="InterPro" id="IPR042263">
    <property type="entry name" value="DPH1/DPH2_1"/>
</dbReference>
<accession>A0A9P0QQ08</accession>
<keyword evidence="15" id="KW-1185">Reference proteome</keyword>
<dbReference type="EMBL" id="CAKXYY010000008">
    <property type="protein sequence ID" value="CAH2352786.1"/>
    <property type="molecule type" value="Genomic_DNA"/>
</dbReference>
<comment type="subunit">
    <text evidence="10">Component of the 2-(3-amino-3-carboxypropyl)histidine synthase complex composed of DPH1, DPH2, DPH3 and a NADH-dependent reductase, predominantly CBR1.</text>
</comment>
<comment type="cofactor">
    <cofactor evidence="12">
        <name>[4Fe-4S] cluster</name>
        <dbReference type="ChEBI" id="CHEBI:49883"/>
    </cofactor>
    <text evidence="12">Binds 1 [4Fe-4S] cluster per subunit. The cluster is coordinated with 3 cysteines and an exchangeable S-adenosyl-L-methionine.</text>
</comment>
<dbReference type="InterPro" id="IPR042265">
    <property type="entry name" value="DPH1/DPH2_3"/>
</dbReference>
<comment type="similarity">
    <text evidence="2 12">Belongs to the DPH1/DPH2 family. DPH1 subfamily.</text>
</comment>
<dbReference type="GO" id="GO:0090560">
    <property type="term" value="F:2-(3-amino-3-carboxypropyl)histidine synthase activity"/>
    <property type="evidence" value="ECO:0007669"/>
    <property type="project" value="UniProtKB-UniRule"/>
</dbReference>
<dbReference type="InterPro" id="IPR035435">
    <property type="entry name" value="DPH1/DPH2_euk_archaea"/>
</dbReference>
<evidence type="ECO:0000256" key="10">
    <source>
        <dbReference type="ARBA" id="ARBA00034128"/>
    </source>
</evidence>
<evidence type="ECO:0000256" key="1">
    <source>
        <dbReference type="ARBA" id="ARBA00005156"/>
    </source>
</evidence>
<dbReference type="OrthoDB" id="1649088at2759"/>
<dbReference type="PIRSF" id="PIRSF004967">
    <property type="entry name" value="DPH1"/>
    <property type="match status" value="1"/>
</dbReference>
<organism evidence="14 15">
    <name type="scientific">[Candida] railenensis</name>
    <dbReference type="NCBI Taxonomy" id="45579"/>
    <lineage>
        <taxon>Eukaryota</taxon>
        <taxon>Fungi</taxon>
        <taxon>Dikarya</taxon>
        <taxon>Ascomycota</taxon>
        <taxon>Saccharomycotina</taxon>
        <taxon>Pichiomycetes</taxon>
        <taxon>Debaryomycetaceae</taxon>
        <taxon>Kurtzmaniella</taxon>
    </lineage>
</organism>
<dbReference type="NCBIfam" id="TIGR00322">
    <property type="entry name" value="diphth2_R"/>
    <property type="match status" value="1"/>
</dbReference>
<dbReference type="SFLD" id="SFLDS00032">
    <property type="entry name" value="Radical_SAM_3-amino-3-carboxyp"/>
    <property type="match status" value="1"/>
</dbReference>
<evidence type="ECO:0000313" key="15">
    <source>
        <dbReference type="Proteomes" id="UP000837801"/>
    </source>
</evidence>